<dbReference type="PANTHER" id="PTHR43398:SF1">
    <property type="entry name" value="DOLICHOL-PHOSPHATE MANNOSYLTRANSFERASE SUBUNIT 1"/>
    <property type="match status" value="1"/>
</dbReference>
<dbReference type="AlphaFoldDB" id="A0A7J5AZM8"/>
<sequence>MPETLVIIPTYNERENVRSIVDRVLGADSRIHVLVVDDNSPDGTGDMADEMAAADERVSVLHRAGKLGLGTAYLEGFAIAAERGYTYVFEFDADGSHPPERLPEMIDALDAGAGLVIGTRWMPGGRTENWPLQRQILSRGASIYARVLLQSKIRDITAGYRGYRVALLQGFDLTRIKSAGYCFQIEMAWLFERSGIRVSEVPITFVERQEGASKMSSDIIVEAVWRVFAWGLGYRLGAFSRRAAR</sequence>
<comment type="similarity">
    <text evidence="1">Belongs to the glycosyltransferase 2 family.</text>
</comment>
<dbReference type="RefSeq" id="WP_151424116.1">
    <property type="nucleotide sequence ID" value="NZ_WBJX01000004.1"/>
</dbReference>
<comment type="caution">
    <text evidence="5">The sequence shown here is derived from an EMBL/GenBank/DDBJ whole genome shotgun (WGS) entry which is preliminary data.</text>
</comment>
<evidence type="ECO:0000256" key="3">
    <source>
        <dbReference type="ARBA" id="ARBA00022679"/>
    </source>
</evidence>
<dbReference type="InterPro" id="IPR039528">
    <property type="entry name" value="DPM1-like"/>
</dbReference>
<keyword evidence="2" id="KW-0328">Glycosyltransferase</keyword>
<evidence type="ECO:0000256" key="2">
    <source>
        <dbReference type="ARBA" id="ARBA00022676"/>
    </source>
</evidence>
<dbReference type="GO" id="GO:0004582">
    <property type="term" value="F:dolichyl-phosphate beta-D-mannosyltransferase activity"/>
    <property type="evidence" value="ECO:0007669"/>
    <property type="project" value="InterPro"/>
</dbReference>
<reference evidence="5 6" key="1">
    <citation type="submission" date="2019-09" db="EMBL/GenBank/DDBJ databases">
        <title>Phylogeny of genus Pseudoclavibacter and closely related genus.</title>
        <authorList>
            <person name="Li Y."/>
        </authorList>
    </citation>
    <scope>NUCLEOTIDE SEQUENCE [LARGE SCALE GENOMIC DNA]</scope>
    <source>
        <strain evidence="5 6">THG-MD12</strain>
    </source>
</reference>
<dbReference type="Pfam" id="PF00535">
    <property type="entry name" value="Glycos_transf_2"/>
    <property type="match status" value="1"/>
</dbReference>
<evidence type="ECO:0000256" key="1">
    <source>
        <dbReference type="ARBA" id="ARBA00006739"/>
    </source>
</evidence>
<evidence type="ECO:0000313" key="5">
    <source>
        <dbReference type="EMBL" id="KAB1637072.1"/>
    </source>
</evidence>
<dbReference type="GO" id="GO:0016020">
    <property type="term" value="C:membrane"/>
    <property type="evidence" value="ECO:0007669"/>
    <property type="project" value="GOC"/>
</dbReference>
<dbReference type="OrthoDB" id="9810303at2"/>
<dbReference type="Proteomes" id="UP000490386">
    <property type="component" value="Unassembled WGS sequence"/>
</dbReference>
<keyword evidence="6" id="KW-1185">Reference proteome</keyword>
<proteinExistence type="inferred from homology"/>
<dbReference type="InterPro" id="IPR001173">
    <property type="entry name" value="Glyco_trans_2-like"/>
</dbReference>
<dbReference type="FunFam" id="3.90.550.10:FF:000122">
    <property type="entry name" value="Dolichol-phosphate mannosyltransferase subunit 1"/>
    <property type="match status" value="1"/>
</dbReference>
<evidence type="ECO:0000259" key="4">
    <source>
        <dbReference type="Pfam" id="PF00535"/>
    </source>
</evidence>
<dbReference type="SUPFAM" id="SSF53448">
    <property type="entry name" value="Nucleotide-diphospho-sugar transferases"/>
    <property type="match status" value="1"/>
</dbReference>
<accession>A0A7J5AZM8</accession>
<dbReference type="Gene3D" id="3.90.550.10">
    <property type="entry name" value="Spore Coat Polysaccharide Biosynthesis Protein SpsA, Chain A"/>
    <property type="match status" value="1"/>
</dbReference>
<name>A0A7J5AZM8_9MICO</name>
<protein>
    <submittedName>
        <fullName evidence="5">Polyprenol monophosphomannose synthase</fullName>
    </submittedName>
</protein>
<dbReference type="CDD" id="cd06442">
    <property type="entry name" value="DPM1_like"/>
    <property type="match status" value="1"/>
</dbReference>
<feature type="domain" description="Glycosyltransferase 2-like" evidence="4">
    <location>
        <begin position="6"/>
        <end position="168"/>
    </location>
</feature>
<keyword evidence="3" id="KW-0808">Transferase</keyword>
<evidence type="ECO:0000313" key="6">
    <source>
        <dbReference type="Proteomes" id="UP000490386"/>
    </source>
</evidence>
<dbReference type="GO" id="GO:0009247">
    <property type="term" value="P:glycolipid biosynthetic process"/>
    <property type="evidence" value="ECO:0007669"/>
    <property type="project" value="TreeGrafter"/>
</dbReference>
<dbReference type="InterPro" id="IPR029044">
    <property type="entry name" value="Nucleotide-diphossugar_trans"/>
</dbReference>
<dbReference type="EMBL" id="WBJX01000004">
    <property type="protein sequence ID" value="KAB1637072.1"/>
    <property type="molecule type" value="Genomic_DNA"/>
</dbReference>
<organism evidence="5 6">
    <name type="scientific">Pseudoclavibacter terrae</name>
    <dbReference type="NCBI Taxonomy" id="1530195"/>
    <lineage>
        <taxon>Bacteria</taxon>
        <taxon>Bacillati</taxon>
        <taxon>Actinomycetota</taxon>
        <taxon>Actinomycetes</taxon>
        <taxon>Micrococcales</taxon>
        <taxon>Microbacteriaceae</taxon>
        <taxon>Pseudoclavibacter</taxon>
    </lineage>
</organism>
<dbReference type="PANTHER" id="PTHR43398">
    <property type="entry name" value="DOLICHOL-PHOSPHATE MANNOSYLTRANSFERASE SUBUNIT 1"/>
    <property type="match status" value="1"/>
</dbReference>
<gene>
    <name evidence="5" type="ORF">F8O03_12290</name>
</gene>